<dbReference type="Proteomes" id="UP001272242">
    <property type="component" value="Unassembled WGS sequence"/>
</dbReference>
<dbReference type="Gene3D" id="3.30.2310.20">
    <property type="entry name" value="RelE-like"/>
    <property type="match status" value="1"/>
</dbReference>
<dbReference type="EMBL" id="JAXBLV010000002">
    <property type="protein sequence ID" value="MDY3557751.1"/>
    <property type="molecule type" value="Genomic_DNA"/>
</dbReference>
<keyword evidence="2" id="KW-1185">Reference proteome</keyword>
<dbReference type="InterPro" id="IPR035093">
    <property type="entry name" value="RelE/ParE_toxin_dom_sf"/>
</dbReference>
<dbReference type="RefSeq" id="WP_320684782.1">
    <property type="nucleotide sequence ID" value="NZ_JAXBLV010000002.1"/>
</dbReference>
<evidence type="ECO:0000313" key="1">
    <source>
        <dbReference type="EMBL" id="MDY3557751.1"/>
    </source>
</evidence>
<comment type="caution">
    <text evidence="1">The sequence shown here is derived from an EMBL/GenBank/DDBJ whole genome shotgun (WGS) entry which is preliminary data.</text>
</comment>
<evidence type="ECO:0008006" key="3">
    <source>
        <dbReference type="Google" id="ProtNLM"/>
    </source>
</evidence>
<sequence>MIPIVSPDAQTEIEGALLASRDPARLQAAVTAALATIGANPRIAARVGKSQVRRYIFTNFPYSIIYTATATEVRVFAFPHSSRKPGYWKNRLPKT</sequence>
<reference evidence="2" key="1">
    <citation type="journal article" date="2023" name="Mar. Drugs">
        <title>Gemmata algarum, a Novel Planctomycete Isolated from an Algal Mat, Displays Antimicrobial Activity.</title>
        <authorList>
            <person name="Kumar G."/>
            <person name="Kallscheuer N."/>
            <person name="Kashif M."/>
            <person name="Ahamad S."/>
            <person name="Jagadeeshwari U."/>
            <person name="Pannikurungottu S."/>
            <person name="Haufschild T."/>
            <person name="Kabuu M."/>
            <person name="Sasikala C."/>
            <person name="Jogler C."/>
            <person name="Ramana C."/>
        </authorList>
    </citation>
    <scope>NUCLEOTIDE SEQUENCE [LARGE SCALE GENOMIC DNA]</scope>
    <source>
        <strain evidence="2">JC673</strain>
    </source>
</reference>
<proteinExistence type="predicted"/>
<name>A0ABU5EQX8_9BACT</name>
<evidence type="ECO:0000313" key="2">
    <source>
        <dbReference type="Proteomes" id="UP001272242"/>
    </source>
</evidence>
<gene>
    <name evidence="1" type="ORF">R5W23_003016</name>
</gene>
<protein>
    <recommendedName>
        <fullName evidence="3">Type II toxin-antitoxin system RelE/ParE family toxin</fullName>
    </recommendedName>
</protein>
<accession>A0ABU5EQX8</accession>
<organism evidence="1 2">
    <name type="scientific">Gemmata algarum</name>
    <dbReference type="NCBI Taxonomy" id="2975278"/>
    <lineage>
        <taxon>Bacteria</taxon>
        <taxon>Pseudomonadati</taxon>
        <taxon>Planctomycetota</taxon>
        <taxon>Planctomycetia</taxon>
        <taxon>Gemmatales</taxon>
        <taxon>Gemmataceae</taxon>
        <taxon>Gemmata</taxon>
    </lineage>
</organism>